<dbReference type="PANTHER" id="PTHR37166:SF1">
    <property type="entry name" value="PROTEIN FLAG"/>
    <property type="match status" value="1"/>
</dbReference>
<dbReference type="InterPro" id="IPR035924">
    <property type="entry name" value="FlaG-like_sf"/>
</dbReference>
<evidence type="ECO:0000313" key="1">
    <source>
        <dbReference type="EMBL" id="GGF31316.1"/>
    </source>
</evidence>
<reference evidence="1" key="1">
    <citation type="journal article" date="2014" name="Int. J. Syst. Evol. Microbiol.">
        <title>Complete genome sequence of Corynebacterium casei LMG S-19264T (=DSM 44701T), isolated from a smear-ripened cheese.</title>
        <authorList>
            <consortium name="US DOE Joint Genome Institute (JGI-PGF)"/>
            <person name="Walter F."/>
            <person name="Albersmeier A."/>
            <person name="Kalinowski J."/>
            <person name="Ruckert C."/>
        </authorList>
    </citation>
    <scope>NUCLEOTIDE SEQUENCE</scope>
    <source>
        <strain evidence="1">CGMCC 1.12153</strain>
    </source>
</reference>
<dbReference type="EMBL" id="BMEL01000004">
    <property type="protein sequence ID" value="GGF31316.1"/>
    <property type="molecule type" value="Genomic_DNA"/>
</dbReference>
<dbReference type="SUPFAM" id="SSF160214">
    <property type="entry name" value="FlaG-like"/>
    <property type="match status" value="1"/>
</dbReference>
<evidence type="ECO:0000313" key="2">
    <source>
        <dbReference type="Proteomes" id="UP000660110"/>
    </source>
</evidence>
<dbReference type="InterPro" id="IPR005186">
    <property type="entry name" value="FlaG"/>
</dbReference>
<proteinExistence type="predicted"/>
<sequence length="122" mass="13996">MDVKKSMAQSQLLQRNTTQLNDIAAVQENLKELQRETNKAKPHLGGAPDKLHATEIIDKMNALLDYEPTSLRFQLHDKLDKYYVTVVDMKTNEVVKEIPPKKMLDYYGAMAEFLGFIVDDKI</sequence>
<accession>A0A917B8E3</accession>
<dbReference type="RefSeq" id="WP_229735399.1">
    <property type="nucleotide sequence ID" value="NZ_BMEL01000004.1"/>
</dbReference>
<protein>
    <recommendedName>
        <fullName evidence="3">Flagellar protein FlaG</fullName>
    </recommendedName>
</protein>
<name>A0A917B8E3_HALAA</name>
<dbReference type="Pfam" id="PF03646">
    <property type="entry name" value="FlaG"/>
    <property type="match status" value="1"/>
</dbReference>
<dbReference type="NCBIfam" id="NF005834">
    <property type="entry name" value="PRK07738.1"/>
    <property type="match status" value="1"/>
</dbReference>
<dbReference type="Gene3D" id="3.30.160.170">
    <property type="entry name" value="FlaG-like"/>
    <property type="match status" value="1"/>
</dbReference>
<reference evidence="1" key="2">
    <citation type="submission" date="2020-09" db="EMBL/GenBank/DDBJ databases">
        <authorList>
            <person name="Sun Q."/>
            <person name="Zhou Y."/>
        </authorList>
    </citation>
    <scope>NUCLEOTIDE SEQUENCE</scope>
    <source>
        <strain evidence="1">CGMCC 1.12153</strain>
    </source>
</reference>
<organism evidence="1 2">
    <name type="scientific">Halobacillus andaensis</name>
    <dbReference type="NCBI Taxonomy" id="1176239"/>
    <lineage>
        <taxon>Bacteria</taxon>
        <taxon>Bacillati</taxon>
        <taxon>Bacillota</taxon>
        <taxon>Bacilli</taxon>
        <taxon>Bacillales</taxon>
        <taxon>Bacillaceae</taxon>
        <taxon>Halobacillus</taxon>
    </lineage>
</organism>
<keyword evidence="2" id="KW-1185">Reference proteome</keyword>
<gene>
    <name evidence="1" type="ORF">GCM10010954_33130</name>
</gene>
<comment type="caution">
    <text evidence="1">The sequence shown here is derived from an EMBL/GenBank/DDBJ whole genome shotgun (WGS) entry which is preliminary data.</text>
</comment>
<evidence type="ECO:0008006" key="3">
    <source>
        <dbReference type="Google" id="ProtNLM"/>
    </source>
</evidence>
<dbReference type="AlphaFoldDB" id="A0A917B8E3"/>
<dbReference type="PANTHER" id="PTHR37166">
    <property type="entry name" value="PROTEIN FLAG"/>
    <property type="match status" value="1"/>
</dbReference>
<dbReference type="Proteomes" id="UP000660110">
    <property type="component" value="Unassembled WGS sequence"/>
</dbReference>